<accession>A0A2I2YDE2</accession>
<reference evidence="2 3" key="2">
    <citation type="journal article" date="2012" name="Nature">
        <title>Insights into hominid evolution from the gorilla genome sequence.</title>
        <authorList>
            <person name="Scally A."/>
            <person name="Dutheil J.Y."/>
            <person name="Hillier L.W."/>
            <person name="Jordan G.E."/>
            <person name="Goodhead I."/>
            <person name="Herrero J."/>
            <person name="Hobolth A."/>
            <person name="Lappalainen T."/>
            <person name="Mailund T."/>
            <person name="Marques-Bonet T."/>
            <person name="McCarthy S."/>
            <person name="Montgomery S.H."/>
            <person name="Schwalie P.C."/>
            <person name="Tang Y.A."/>
            <person name="Ward M.C."/>
            <person name="Xue Y."/>
            <person name="Yngvadottir B."/>
            <person name="Alkan C."/>
            <person name="Andersen L.N."/>
            <person name="Ayub Q."/>
            <person name="Ball E.V."/>
            <person name="Beal K."/>
            <person name="Bradley B.J."/>
            <person name="Chen Y."/>
            <person name="Clee C.M."/>
            <person name="Fitzgerald S."/>
            <person name="Graves T.A."/>
            <person name="Gu Y."/>
            <person name="Heath P."/>
            <person name="Heger A."/>
            <person name="Karakoc E."/>
            <person name="Kolb-Kokocinski A."/>
            <person name="Laird G.K."/>
            <person name="Lunter G."/>
            <person name="Meader S."/>
            <person name="Mort M."/>
            <person name="Mullikin J.C."/>
            <person name="Munch K."/>
            <person name="O'Connor T.D."/>
            <person name="Phillips A.D."/>
            <person name="Prado-Martinez J."/>
            <person name="Rogers A.S."/>
            <person name="Sajjadian S."/>
            <person name="Schmidt D."/>
            <person name="Shaw K."/>
            <person name="Simpson J.T."/>
            <person name="Stenson P.D."/>
            <person name="Turner D.J."/>
            <person name="Vigilant L."/>
            <person name="Vilella A.J."/>
            <person name="Whitener W."/>
            <person name="Zhu B."/>
            <person name="Cooper D.N."/>
            <person name="de Jong P."/>
            <person name="Dermitzakis E.T."/>
            <person name="Eichler E.E."/>
            <person name="Flicek P."/>
            <person name="Goldman N."/>
            <person name="Mundy N.I."/>
            <person name="Ning Z."/>
            <person name="Odom D.T."/>
            <person name="Ponting C.P."/>
            <person name="Quail M.A."/>
            <person name="Ryder O.A."/>
            <person name="Searle S.M."/>
            <person name="Warren W.C."/>
            <person name="Wilson R.K."/>
            <person name="Schierup M.H."/>
            <person name="Rogers J."/>
            <person name="Tyler-Smith C."/>
            <person name="Durbin R."/>
        </authorList>
    </citation>
    <scope>NUCLEOTIDE SEQUENCE [LARGE SCALE GENOMIC DNA]</scope>
</reference>
<reference evidence="2" key="4">
    <citation type="submission" date="2025-09" db="UniProtKB">
        <authorList>
            <consortium name="Ensembl"/>
        </authorList>
    </citation>
    <scope>IDENTIFICATION</scope>
</reference>
<sequence length="158" mass="17255">FYLSVAVRKMKAKYLKINISEHRYPRSSQVNCMALSTILTISGCFTFALMVGFSGLYLMGLGIELGLPGPPADKAAPCLPDNARGPRPIPSSGATREPELTFGNFGACTVGLLLRPEICIKGLRKIYPKINMKAKTSCQELQPHTSCWLVLLCLSSQF</sequence>
<keyword evidence="3" id="KW-1185">Reference proteome</keyword>
<dbReference type="GeneTree" id="ENSGT00910000146880"/>
<dbReference type="OMA" id="MKAKTSC"/>
<keyword evidence="1" id="KW-0472">Membrane</keyword>
<evidence type="ECO:0000313" key="3">
    <source>
        <dbReference type="Proteomes" id="UP000001519"/>
    </source>
</evidence>
<keyword evidence="1" id="KW-0812">Transmembrane</keyword>
<feature type="transmembrane region" description="Helical" evidence="1">
    <location>
        <begin position="33"/>
        <end position="58"/>
    </location>
</feature>
<protein>
    <submittedName>
        <fullName evidence="2">Uncharacterized protein</fullName>
    </submittedName>
</protein>
<dbReference type="AlphaFoldDB" id="A0A2I2YDE2"/>
<proteinExistence type="predicted"/>
<evidence type="ECO:0000313" key="2">
    <source>
        <dbReference type="Ensembl" id="ENSGGOP00000032926.1"/>
    </source>
</evidence>
<name>A0A2I2YDE2_GORGO</name>
<organism evidence="2 3">
    <name type="scientific">Gorilla gorilla gorilla</name>
    <name type="common">Western lowland gorilla</name>
    <dbReference type="NCBI Taxonomy" id="9595"/>
    <lineage>
        <taxon>Eukaryota</taxon>
        <taxon>Metazoa</taxon>
        <taxon>Chordata</taxon>
        <taxon>Craniata</taxon>
        <taxon>Vertebrata</taxon>
        <taxon>Euteleostomi</taxon>
        <taxon>Mammalia</taxon>
        <taxon>Eutheria</taxon>
        <taxon>Euarchontoglires</taxon>
        <taxon>Primates</taxon>
        <taxon>Haplorrhini</taxon>
        <taxon>Catarrhini</taxon>
        <taxon>Hominidae</taxon>
        <taxon>Gorilla</taxon>
    </lineage>
</organism>
<evidence type="ECO:0000256" key="1">
    <source>
        <dbReference type="SAM" id="Phobius"/>
    </source>
</evidence>
<dbReference type="Bgee" id="ENSGGOG00000038487">
    <property type="expression patterns" value="Expressed in multicellular organism"/>
</dbReference>
<reference evidence="3" key="1">
    <citation type="submission" date="2011-05" db="EMBL/GenBank/DDBJ databases">
        <title>Insights into the evolution of the great apes provided by the gorilla genome.</title>
        <authorList>
            <person name="Scally A."/>
        </authorList>
    </citation>
    <scope>NUCLEOTIDE SEQUENCE [LARGE SCALE GENOMIC DNA]</scope>
</reference>
<dbReference type="Proteomes" id="UP000001519">
    <property type="component" value="Chromosome 2B"/>
</dbReference>
<dbReference type="Ensembl" id="ENSGGOT00000043559.1">
    <property type="protein sequence ID" value="ENSGGOP00000032926.1"/>
    <property type="gene ID" value="ENSGGOG00000038487.1"/>
</dbReference>
<dbReference type="InParanoid" id="A0A2I2YDE2"/>
<dbReference type="EMBL" id="CABD030017066">
    <property type="status" value="NOT_ANNOTATED_CDS"/>
    <property type="molecule type" value="Genomic_DNA"/>
</dbReference>
<reference evidence="2" key="3">
    <citation type="submission" date="2025-08" db="UniProtKB">
        <authorList>
            <consortium name="Ensembl"/>
        </authorList>
    </citation>
    <scope>IDENTIFICATION</scope>
</reference>
<keyword evidence="1" id="KW-1133">Transmembrane helix</keyword>